<dbReference type="EMBL" id="JBHUML010000002">
    <property type="protein sequence ID" value="MFD2704228.1"/>
    <property type="molecule type" value="Genomic_DNA"/>
</dbReference>
<evidence type="ECO:0000313" key="3">
    <source>
        <dbReference type="Proteomes" id="UP001597520"/>
    </source>
</evidence>
<accession>A0ABW5SY60</accession>
<evidence type="ECO:0000313" key="2">
    <source>
        <dbReference type="EMBL" id="MFD2704228.1"/>
    </source>
</evidence>
<evidence type="ECO:0000259" key="1">
    <source>
        <dbReference type="Pfam" id="PF04233"/>
    </source>
</evidence>
<dbReference type="NCBIfam" id="TIGR01641">
    <property type="entry name" value="phageSPP1_gp7"/>
    <property type="match status" value="1"/>
</dbReference>
<feature type="domain" description="Phage head morphogenesis" evidence="1">
    <location>
        <begin position="146"/>
        <end position="264"/>
    </location>
</feature>
<proteinExistence type="predicted"/>
<dbReference type="Pfam" id="PF04233">
    <property type="entry name" value="Phage_Mu_F"/>
    <property type="match status" value="1"/>
</dbReference>
<gene>
    <name evidence="2" type="ORF">ACFSUB_02010</name>
</gene>
<dbReference type="InterPro" id="IPR006528">
    <property type="entry name" value="Phage_head_morphogenesis_dom"/>
</dbReference>
<keyword evidence="3" id="KW-1185">Reference proteome</keyword>
<comment type="caution">
    <text evidence="2">The sequence shown here is derived from an EMBL/GenBank/DDBJ whole genome shotgun (WGS) entry which is preliminary data.</text>
</comment>
<protein>
    <submittedName>
        <fullName evidence="2">Phage minor head protein</fullName>
    </submittedName>
</protein>
<reference evidence="3" key="1">
    <citation type="journal article" date="2019" name="Int. J. Syst. Evol. Microbiol.">
        <title>The Global Catalogue of Microorganisms (GCM) 10K type strain sequencing project: providing services to taxonomists for standard genome sequencing and annotation.</title>
        <authorList>
            <consortium name="The Broad Institute Genomics Platform"/>
            <consortium name="The Broad Institute Genome Sequencing Center for Infectious Disease"/>
            <person name="Wu L."/>
            <person name="Ma J."/>
        </authorList>
    </citation>
    <scope>NUCLEOTIDE SEQUENCE [LARGE SCALE GENOMIC DNA]</scope>
    <source>
        <strain evidence="3">KCTC 33792</strain>
    </source>
</reference>
<organism evidence="2 3">
    <name type="scientific">Salibacterium lacus</name>
    <dbReference type="NCBI Taxonomy" id="1898109"/>
    <lineage>
        <taxon>Bacteria</taxon>
        <taxon>Bacillati</taxon>
        <taxon>Bacillota</taxon>
        <taxon>Bacilli</taxon>
        <taxon>Bacillales</taxon>
        <taxon>Bacillaceae</taxon>
    </lineage>
</organism>
<sequence length="340" mass="39562">MNQEEIEEYLTEMLEKSEREIDQVFAGRLKSLLDLLGKMHRKHGDGEAISQTEIYKLNRFEKEMERIKEQLHSDYTKLYQEINALMKAQYLQNYLRSGYVYEMTAMMDMGYQIPAAETVNQAILNPIKELTLSSLMNQHRNEIIRKIRVELGQGIQAGESYSQMATRLEDAVGFSRNKARRVARTESGRAQTNGRLASGEQAQQYANLEKTWMAELDTRTRTAHRKLDGQEANEDGNFEYRGMEAPGPSRWNIPSMDINCRCDIFYKVNGKTPDSRRARDYTDAKYQQRLADRMDELMNNEGLTEKQAQDKAKRQIYPPNKVVNWTTYEDWYDSLKKASG</sequence>
<dbReference type="Proteomes" id="UP001597520">
    <property type="component" value="Unassembled WGS sequence"/>
</dbReference>
<name>A0ABW5SY60_9BACI</name>
<dbReference type="RefSeq" id="WP_380711516.1">
    <property type="nucleotide sequence ID" value="NZ_JBHUML010000002.1"/>
</dbReference>